<accession>A0AAE3EJA7</accession>
<gene>
    <name evidence="2" type="ORF">K7J14_07340</name>
</gene>
<comment type="caution">
    <text evidence="2">The sequence shown here is derived from an EMBL/GenBank/DDBJ whole genome shotgun (WGS) entry which is preliminary data.</text>
</comment>
<feature type="transmembrane region" description="Helical" evidence="1">
    <location>
        <begin position="81"/>
        <end position="104"/>
    </location>
</feature>
<dbReference type="EMBL" id="JAINWA010000003">
    <property type="protein sequence ID" value="MCD1654518.1"/>
    <property type="molecule type" value="Genomic_DNA"/>
</dbReference>
<evidence type="ECO:0000313" key="2">
    <source>
        <dbReference type="EMBL" id="MCD1654518.1"/>
    </source>
</evidence>
<dbReference type="InterPro" id="IPR021529">
    <property type="entry name" value="DUF2798"/>
</dbReference>
<proteinExistence type="predicted"/>
<reference evidence="2" key="1">
    <citation type="submission" date="2021-08" db="EMBL/GenBank/DDBJ databases">
        <title>Comparative analyses of Brucepasteria parasyntrophica and Teretinema zuelzerae.</title>
        <authorList>
            <person name="Song Y."/>
            <person name="Brune A."/>
        </authorList>
    </citation>
    <scope>NUCLEOTIDE SEQUENCE</scope>
    <source>
        <strain evidence="2">DSM 1903</strain>
    </source>
</reference>
<protein>
    <submittedName>
        <fullName evidence="2">DUF2798 domain-containing protein</fullName>
    </submittedName>
</protein>
<dbReference type="RefSeq" id="WP_230754852.1">
    <property type="nucleotide sequence ID" value="NZ_JAINWA010000003.1"/>
</dbReference>
<keyword evidence="1" id="KW-0472">Membrane</keyword>
<evidence type="ECO:0000256" key="1">
    <source>
        <dbReference type="SAM" id="Phobius"/>
    </source>
</evidence>
<feature type="transmembrane region" description="Helical" evidence="1">
    <location>
        <begin position="124"/>
        <end position="147"/>
    </location>
</feature>
<sequence>MGNTIFQKRLFTAMMCFFMVLGMTLYNIILHSGFGLHVLTDMLKELWIVYAVALVLDLFLVGPLAKKFVFSVIKPVSKPAVVLSISTCMVFCMVTLMSIFGSVMASGVSAEAVSGYPSVCIRNLIAALPLNLLIVSPLARALFMFLFPELREERIDTEKR</sequence>
<feature type="transmembrane region" description="Helical" evidence="1">
    <location>
        <begin position="46"/>
        <end position="69"/>
    </location>
</feature>
<evidence type="ECO:0000313" key="3">
    <source>
        <dbReference type="Proteomes" id="UP001198163"/>
    </source>
</evidence>
<keyword evidence="1" id="KW-1133">Transmembrane helix</keyword>
<keyword evidence="1" id="KW-0812">Transmembrane</keyword>
<dbReference type="Pfam" id="PF11391">
    <property type="entry name" value="DUF2798"/>
    <property type="match status" value="2"/>
</dbReference>
<dbReference type="AlphaFoldDB" id="A0AAE3EJA7"/>
<name>A0AAE3EJA7_9SPIR</name>
<organism evidence="2 3">
    <name type="scientific">Teretinema zuelzerae</name>
    <dbReference type="NCBI Taxonomy" id="156"/>
    <lineage>
        <taxon>Bacteria</taxon>
        <taxon>Pseudomonadati</taxon>
        <taxon>Spirochaetota</taxon>
        <taxon>Spirochaetia</taxon>
        <taxon>Spirochaetales</taxon>
        <taxon>Treponemataceae</taxon>
        <taxon>Teretinema</taxon>
    </lineage>
</organism>
<dbReference type="Proteomes" id="UP001198163">
    <property type="component" value="Unassembled WGS sequence"/>
</dbReference>
<feature type="transmembrane region" description="Helical" evidence="1">
    <location>
        <begin position="12"/>
        <end position="34"/>
    </location>
</feature>
<keyword evidence="3" id="KW-1185">Reference proteome</keyword>